<dbReference type="CDD" id="cd01948">
    <property type="entry name" value="EAL"/>
    <property type="match status" value="1"/>
</dbReference>
<dbReference type="PROSITE" id="PS50113">
    <property type="entry name" value="PAC"/>
    <property type="match status" value="1"/>
</dbReference>
<dbReference type="Gene3D" id="3.30.70.270">
    <property type="match status" value="1"/>
</dbReference>
<dbReference type="InterPro" id="IPR000700">
    <property type="entry name" value="PAS-assoc_C"/>
</dbReference>
<keyword evidence="2" id="KW-0472">Membrane</keyword>
<evidence type="ECO:0000256" key="1">
    <source>
        <dbReference type="ARBA" id="ARBA00001946"/>
    </source>
</evidence>
<dbReference type="InterPro" id="IPR052155">
    <property type="entry name" value="Biofilm_reg_signaling"/>
</dbReference>
<protein>
    <submittedName>
        <fullName evidence="6">GGDEF and EAL domain-containing protein</fullName>
    </submittedName>
</protein>
<dbReference type="InterPro" id="IPR043128">
    <property type="entry name" value="Rev_trsase/Diguanyl_cyclase"/>
</dbReference>
<gene>
    <name evidence="6" type="ORF">ENJ51_00940</name>
</gene>
<dbReference type="SMART" id="SM00052">
    <property type="entry name" value="EAL"/>
    <property type="match status" value="1"/>
</dbReference>
<dbReference type="InterPro" id="IPR000160">
    <property type="entry name" value="GGDEF_dom"/>
</dbReference>
<dbReference type="PANTHER" id="PTHR44757:SF4">
    <property type="entry name" value="DIGUANYLATE CYCLASE DGCE-RELATED"/>
    <property type="match status" value="1"/>
</dbReference>
<dbReference type="InterPro" id="IPR029787">
    <property type="entry name" value="Nucleotide_cyclase"/>
</dbReference>
<feature type="transmembrane region" description="Helical" evidence="2">
    <location>
        <begin position="51"/>
        <end position="72"/>
    </location>
</feature>
<dbReference type="Proteomes" id="UP000885750">
    <property type="component" value="Unassembled WGS sequence"/>
</dbReference>
<keyword evidence="2" id="KW-0812">Transmembrane</keyword>
<dbReference type="Pfam" id="PF00990">
    <property type="entry name" value="GGDEF"/>
    <property type="match status" value="1"/>
</dbReference>
<name>A0A7V2WTR0_LEUMU</name>
<evidence type="ECO:0000259" key="3">
    <source>
        <dbReference type="PROSITE" id="PS50113"/>
    </source>
</evidence>
<evidence type="ECO:0000259" key="4">
    <source>
        <dbReference type="PROSITE" id="PS50883"/>
    </source>
</evidence>
<dbReference type="NCBIfam" id="TIGR00229">
    <property type="entry name" value="sensory_box"/>
    <property type="match status" value="1"/>
</dbReference>
<dbReference type="Pfam" id="PF13426">
    <property type="entry name" value="PAS_9"/>
    <property type="match status" value="1"/>
</dbReference>
<dbReference type="Pfam" id="PF00563">
    <property type="entry name" value="EAL"/>
    <property type="match status" value="1"/>
</dbReference>
<feature type="transmembrane region" description="Helical" evidence="2">
    <location>
        <begin position="16"/>
        <end position="39"/>
    </location>
</feature>
<accession>A0A7V2WTR0</accession>
<dbReference type="SUPFAM" id="SSF141868">
    <property type="entry name" value="EAL domain-like"/>
    <property type="match status" value="1"/>
</dbReference>
<comment type="caution">
    <text evidence="6">The sequence shown here is derived from an EMBL/GenBank/DDBJ whole genome shotgun (WGS) entry which is preliminary data.</text>
</comment>
<comment type="cofactor">
    <cofactor evidence="1">
        <name>Mg(2+)</name>
        <dbReference type="ChEBI" id="CHEBI:18420"/>
    </cofactor>
</comment>
<dbReference type="GO" id="GO:0003824">
    <property type="term" value="F:catalytic activity"/>
    <property type="evidence" value="ECO:0007669"/>
    <property type="project" value="UniProtKB-ARBA"/>
</dbReference>
<feature type="domain" description="EAL" evidence="4">
    <location>
        <begin position="408"/>
        <end position="666"/>
    </location>
</feature>
<dbReference type="CDD" id="cd01949">
    <property type="entry name" value="GGDEF"/>
    <property type="match status" value="1"/>
</dbReference>
<dbReference type="InterPro" id="IPR035965">
    <property type="entry name" value="PAS-like_dom_sf"/>
</dbReference>
<organism evidence="6">
    <name type="scientific">Leucothrix mucor</name>
    <dbReference type="NCBI Taxonomy" id="45248"/>
    <lineage>
        <taxon>Bacteria</taxon>
        <taxon>Pseudomonadati</taxon>
        <taxon>Pseudomonadota</taxon>
        <taxon>Gammaproteobacteria</taxon>
        <taxon>Thiotrichales</taxon>
        <taxon>Thiotrichaceae</taxon>
        <taxon>Leucothrix</taxon>
    </lineage>
</organism>
<dbReference type="PROSITE" id="PS50883">
    <property type="entry name" value="EAL"/>
    <property type="match status" value="1"/>
</dbReference>
<dbReference type="SMART" id="SM00267">
    <property type="entry name" value="GGDEF"/>
    <property type="match status" value="1"/>
</dbReference>
<sequence>MKIINFKNKVSGESGMISAVTIVTLFVFSILLAVWQILYNQGSNLVSGVPVFLPLVQAVLLLLVIVFGVLLYNVRYKSILSQDVMGMTDQGVQLSFSNTENFLGAAAGGIIRLNSLFEVEYINTAALTIIGAKGSNVRGESIYRLITNYNSKSGHFILKDALEKQFERETTPSEFNEITLLNLEGEKRYLKLKTAPVQNNNGNIDYVILIIQDLTEEKQKMNRLYRQASVDSLTGLKNRHSFQQSLDELLAKAIGGTERHVLCYMDLDHFKVVNDVCGHAAGDELLKQIADIFSKSVRSSDTLARVGGDEFAILLPQCEIETSKRICNRIIEDIHNYRFTWQQNSFSIGVSIGALEFDSKCRVSDRSDLMIRVDQACYKAKQNGRNQLYIEDLKRVLAQSGNKRAQEEESWDQSINQALKDDQFVLFIQPIICLDKTNSCDNDQYEVLVRMKHRGELLSPGSFLPSADRLGLMSSIDRWVVSKTVETIATNDKGQIKQRGNLFTINIAADTVLDTSFVPFVEALLNDKKVDPALLCFEISESVALANFAETQKILKQLSELGCSGSLDDFGSGFSSLNYLRDLTLRYLKIDGSFIRNMSKNRIDAAMVEGVNKVGQVMNLQTIAELVENEITVKLLQKMGVDYAQGYHCGKPFPMSHIYSHQLANNSPQLLLDEA</sequence>
<dbReference type="SUPFAM" id="SSF55785">
    <property type="entry name" value="PYP-like sensor domain (PAS domain)"/>
    <property type="match status" value="1"/>
</dbReference>
<dbReference type="NCBIfam" id="TIGR00254">
    <property type="entry name" value="GGDEF"/>
    <property type="match status" value="1"/>
</dbReference>
<dbReference type="InterPro" id="IPR001633">
    <property type="entry name" value="EAL_dom"/>
</dbReference>
<evidence type="ECO:0000313" key="6">
    <source>
        <dbReference type="EMBL" id="HFC91356.1"/>
    </source>
</evidence>
<dbReference type="FunFam" id="3.30.70.270:FF:000001">
    <property type="entry name" value="Diguanylate cyclase domain protein"/>
    <property type="match status" value="1"/>
</dbReference>
<dbReference type="CDD" id="cd00130">
    <property type="entry name" value="PAS"/>
    <property type="match status" value="1"/>
</dbReference>
<dbReference type="SUPFAM" id="SSF55073">
    <property type="entry name" value="Nucleotide cyclase"/>
    <property type="match status" value="1"/>
</dbReference>
<dbReference type="InterPro" id="IPR000014">
    <property type="entry name" value="PAS"/>
</dbReference>
<dbReference type="Gene3D" id="3.20.20.450">
    <property type="entry name" value="EAL domain"/>
    <property type="match status" value="1"/>
</dbReference>
<dbReference type="PANTHER" id="PTHR44757">
    <property type="entry name" value="DIGUANYLATE CYCLASE DGCP"/>
    <property type="match status" value="1"/>
</dbReference>
<dbReference type="Gene3D" id="3.30.450.20">
    <property type="entry name" value="PAS domain"/>
    <property type="match status" value="1"/>
</dbReference>
<evidence type="ECO:0000256" key="2">
    <source>
        <dbReference type="SAM" id="Phobius"/>
    </source>
</evidence>
<dbReference type="AlphaFoldDB" id="A0A7V2WTR0"/>
<feature type="domain" description="GGDEF" evidence="5">
    <location>
        <begin position="258"/>
        <end position="393"/>
    </location>
</feature>
<reference evidence="6" key="1">
    <citation type="journal article" date="2020" name="mSystems">
        <title>Genome- and Community-Level Interaction Insights into Carbon Utilization and Element Cycling Functions of Hydrothermarchaeota in Hydrothermal Sediment.</title>
        <authorList>
            <person name="Zhou Z."/>
            <person name="Liu Y."/>
            <person name="Xu W."/>
            <person name="Pan J."/>
            <person name="Luo Z.H."/>
            <person name="Li M."/>
        </authorList>
    </citation>
    <scope>NUCLEOTIDE SEQUENCE [LARGE SCALE GENOMIC DNA]</scope>
    <source>
        <strain evidence="6">HyVt-493</strain>
    </source>
</reference>
<dbReference type="PROSITE" id="PS50887">
    <property type="entry name" value="GGDEF"/>
    <property type="match status" value="1"/>
</dbReference>
<feature type="domain" description="PAC" evidence="3">
    <location>
        <begin position="174"/>
        <end position="226"/>
    </location>
</feature>
<keyword evidence="2" id="KW-1133">Transmembrane helix</keyword>
<proteinExistence type="predicted"/>
<dbReference type="EMBL" id="DRMS01000038">
    <property type="protein sequence ID" value="HFC91356.1"/>
    <property type="molecule type" value="Genomic_DNA"/>
</dbReference>
<evidence type="ECO:0000259" key="5">
    <source>
        <dbReference type="PROSITE" id="PS50887"/>
    </source>
</evidence>
<dbReference type="InterPro" id="IPR035919">
    <property type="entry name" value="EAL_sf"/>
</dbReference>